<keyword evidence="5" id="KW-0456">Lyase</keyword>
<evidence type="ECO:0000259" key="12">
    <source>
        <dbReference type="Pfam" id="PF02784"/>
    </source>
</evidence>
<organism evidence="13 14">
    <name type="scientific">Aquatica leii</name>
    <dbReference type="NCBI Taxonomy" id="1421715"/>
    <lineage>
        <taxon>Eukaryota</taxon>
        <taxon>Metazoa</taxon>
        <taxon>Ecdysozoa</taxon>
        <taxon>Arthropoda</taxon>
        <taxon>Hexapoda</taxon>
        <taxon>Insecta</taxon>
        <taxon>Pterygota</taxon>
        <taxon>Neoptera</taxon>
        <taxon>Endopterygota</taxon>
        <taxon>Coleoptera</taxon>
        <taxon>Polyphaga</taxon>
        <taxon>Elateriformia</taxon>
        <taxon>Elateroidea</taxon>
        <taxon>Lampyridae</taxon>
        <taxon>Luciolinae</taxon>
        <taxon>Aquatica</taxon>
    </lineage>
</organism>
<dbReference type="PANTHER" id="PTHR11482">
    <property type="entry name" value="ARGININE/DIAMINOPIMELATE/ORNITHINE DECARBOXYLASE"/>
    <property type="match status" value="1"/>
</dbReference>
<dbReference type="InterPro" id="IPR022644">
    <property type="entry name" value="De-COase2_N"/>
</dbReference>
<evidence type="ECO:0000256" key="8">
    <source>
        <dbReference type="ARBA" id="ARBA00037173"/>
    </source>
</evidence>
<dbReference type="GO" id="GO:0033387">
    <property type="term" value="P:putrescine biosynthetic process from arginine, via ornithine"/>
    <property type="evidence" value="ECO:0007669"/>
    <property type="project" value="TreeGrafter"/>
</dbReference>
<reference evidence="14" key="1">
    <citation type="submission" date="2023-01" db="EMBL/GenBank/DDBJ databases">
        <title>Key to firefly adult light organ development and bioluminescence: homeobox transcription factors regulate luciferase expression and transportation to peroxisome.</title>
        <authorList>
            <person name="Fu X."/>
        </authorList>
    </citation>
    <scope>NUCLEOTIDE SEQUENCE [LARGE SCALE GENOMIC DNA]</scope>
</reference>
<dbReference type="PANTHER" id="PTHR11482:SF6">
    <property type="entry name" value="ORNITHINE DECARBOXYLASE 1-RELATED"/>
    <property type="match status" value="1"/>
</dbReference>
<dbReference type="Gene3D" id="3.20.20.10">
    <property type="entry name" value="Alanine racemase"/>
    <property type="match status" value="1"/>
</dbReference>
<dbReference type="PRINTS" id="PR01179">
    <property type="entry name" value="ODADCRBXLASE"/>
</dbReference>
<comment type="subunit">
    <text evidence="9">Homodimer. Only the dimer is catalytically active, as the active sites are constructed of residues from both monomers.</text>
</comment>
<dbReference type="EC" id="4.1.1.17" evidence="7"/>
<gene>
    <name evidence="13" type="ORF">RN001_002097</name>
</gene>
<comment type="pathway">
    <text evidence="6">Amine and polyamine biosynthesis; putrescine biosynthesis via L-ornithine pathway; putrescine from L-ornithine: step 1/1.</text>
</comment>
<dbReference type="InterPro" id="IPR000183">
    <property type="entry name" value="Orn/DAP/Arg_de-COase"/>
</dbReference>
<dbReference type="SUPFAM" id="SSF50621">
    <property type="entry name" value="Alanine racemase C-terminal domain-like"/>
    <property type="match status" value="1"/>
</dbReference>
<evidence type="ECO:0000256" key="5">
    <source>
        <dbReference type="ARBA" id="ARBA00023239"/>
    </source>
</evidence>
<dbReference type="CDD" id="cd00622">
    <property type="entry name" value="PLPDE_III_ODC"/>
    <property type="match status" value="1"/>
</dbReference>
<evidence type="ECO:0000256" key="11">
    <source>
        <dbReference type="PIRSR" id="PIRSR600183-50"/>
    </source>
</evidence>
<feature type="domain" description="Orn/DAP/Arg decarboxylase 2 N-terminal" evidence="12">
    <location>
        <begin position="127"/>
        <end position="358"/>
    </location>
</feature>
<sequence length="508" mass="58370">MPAINTPTSSAANYLPDNFTLCNPLTFTEIEKSFTDLEEVEIEQVLPELQQTEEPDRHVTGRRFFDIEDFVEHCYTNAKKFSVIYNLLEMNEGSIYINPHSNVQNIFEDILNSEEQEYPIYICDVNDLIAKFKLWKKVFPRIEPYYAVKCNNHPIVIQVLATLGVNFDCASKFEIEQIISLKVDPSRIIFAHICKSASHIKYASENNVKLMTFDCEEELFKIKNNFPEAETILRIKYDDSNAESNFGIKFGCDPYTEAEELLKISFRENLKVVGVSFHIGFLSKNPSLFYKTIQAAYHVFQIAAKLGHKFYLLDIGGGVLGTDDNLAALYAEYINKGLNDYFSDDSIRIISEPGTFFVQSAFTLACCVQLVKKKVTKNVQTDKSIYYNYYINDGVHGDFAVIMYHDIKYIPRPIKNTNETLFLSTIWGPTCDVADKVCDQVLLPKMDIGDWLLFNNTGNYTQVLSSKFNGFGSKKIYNIINYENMLLLRTKWPSNYCNFIIKQSEEII</sequence>
<dbReference type="PROSITE" id="PS00878">
    <property type="entry name" value="ODR_DC_2_1"/>
    <property type="match status" value="1"/>
</dbReference>
<accession>A0AAN7SD27</accession>
<evidence type="ECO:0000256" key="4">
    <source>
        <dbReference type="ARBA" id="ARBA00023115"/>
    </source>
</evidence>
<evidence type="ECO:0000313" key="14">
    <source>
        <dbReference type="Proteomes" id="UP001353858"/>
    </source>
</evidence>
<keyword evidence="14" id="KW-1185">Reference proteome</keyword>
<name>A0AAN7SD27_9COLE</name>
<keyword evidence="4" id="KW-0620">Polyamine biosynthesis</keyword>
<dbReference type="FunFam" id="3.20.20.10:FF:000005">
    <property type="entry name" value="Ornithine decarboxylase"/>
    <property type="match status" value="1"/>
</dbReference>
<dbReference type="Pfam" id="PF02784">
    <property type="entry name" value="Orn_Arg_deC_N"/>
    <property type="match status" value="1"/>
</dbReference>
<comment type="function">
    <text evidence="8">Catalyzes the first and rate-limiting step of polyamine biosynthesis that converts ornithine into putrescine, which is the precursor for the polyamines, spermidine and spermine. Polyamines are essential for cell proliferation and are implicated in cellular processes, ranging from DNA replication to apoptosis.</text>
</comment>
<dbReference type="EMBL" id="JARPUR010000001">
    <property type="protein sequence ID" value="KAK4885826.1"/>
    <property type="molecule type" value="Genomic_DNA"/>
</dbReference>
<dbReference type="InterPro" id="IPR009006">
    <property type="entry name" value="Ala_racemase/Decarboxylase_C"/>
</dbReference>
<comment type="cofactor">
    <cofactor evidence="1 11">
        <name>pyridoxal 5'-phosphate</name>
        <dbReference type="ChEBI" id="CHEBI:597326"/>
    </cofactor>
</comment>
<dbReference type="InterPro" id="IPR022653">
    <property type="entry name" value="De-COase2_pyr-phos_BS"/>
</dbReference>
<keyword evidence="3 11" id="KW-0663">Pyridoxal phosphate</keyword>
<dbReference type="AlphaFoldDB" id="A0AAN7SD27"/>
<protein>
    <recommendedName>
        <fullName evidence="7">ornithine decarboxylase</fullName>
        <ecNumber evidence="7">4.1.1.17</ecNumber>
    </recommendedName>
</protein>
<evidence type="ECO:0000256" key="2">
    <source>
        <dbReference type="ARBA" id="ARBA00008872"/>
    </source>
</evidence>
<evidence type="ECO:0000256" key="9">
    <source>
        <dbReference type="ARBA" id="ARBA00046672"/>
    </source>
</evidence>
<comment type="catalytic activity">
    <reaction evidence="10">
        <text>L-ornithine + H(+) = putrescine + CO2</text>
        <dbReference type="Rhea" id="RHEA:22964"/>
        <dbReference type="ChEBI" id="CHEBI:15378"/>
        <dbReference type="ChEBI" id="CHEBI:16526"/>
        <dbReference type="ChEBI" id="CHEBI:46911"/>
        <dbReference type="ChEBI" id="CHEBI:326268"/>
        <dbReference type="EC" id="4.1.1.17"/>
    </reaction>
</comment>
<evidence type="ECO:0000256" key="7">
    <source>
        <dbReference type="ARBA" id="ARBA00034138"/>
    </source>
</evidence>
<feature type="modified residue" description="N6-(pyridoxal phosphate)lysine" evidence="11">
    <location>
        <position position="149"/>
    </location>
</feature>
<dbReference type="Gene3D" id="2.40.37.10">
    <property type="entry name" value="Lyase, Ornithine Decarboxylase, Chain A, domain 1"/>
    <property type="match status" value="1"/>
</dbReference>
<evidence type="ECO:0000256" key="1">
    <source>
        <dbReference type="ARBA" id="ARBA00001933"/>
    </source>
</evidence>
<dbReference type="InterPro" id="IPR002433">
    <property type="entry name" value="Orn_de-COase"/>
</dbReference>
<proteinExistence type="inferred from homology"/>
<dbReference type="InterPro" id="IPR029066">
    <property type="entry name" value="PLP-binding_barrel"/>
</dbReference>
<comment type="similarity">
    <text evidence="2">Belongs to the Orn/Lys/Arg decarboxylase class-II family.</text>
</comment>
<feature type="active site" description="Proton donor" evidence="11">
    <location>
        <position position="431"/>
    </location>
</feature>
<dbReference type="SUPFAM" id="SSF51419">
    <property type="entry name" value="PLP-binding barrel"/>
    <property type="match status" value="1"/>
</dbReference>
<dbReference type="GO" id="GO:0005737">
    <property type="term" value="C:cytoplasm"/>
    <property type="evidence" value="ECO:0007669"/>
    <property type="project" value="TreeGrafter"/>
</dbReference>
<dbReference type="PRINTS" id="PR01182">
    <property type="entry name" value="ORNDCRBXLASE"/>
</dbReference>
<evidence type="ECO:0000256" key="3">
    <source>
        <dbReference type="ARBA" id="ARBA00022898"/>
    </source>
</evidence>
<evidence type="ECO:0000256" key="10">
    <source>
        <dbReference type="ARBA" id="ARBA00049127"/>
    </source>
</evidence>
<evidence type="ECO:0000313" key="13">
    <source>
        <dbReference type="EMBL" id="KAK4885826.1"/>
    </source>
</evidence>
<comment type="caution">
    <text evidence="13">The sequence shown here is derived from an EMBL/GenBank/DDBJ whole genome shotgun (WGS) entry which is preliminary data.</text>
</comment>
<dbReference type="GO" id="GO:0004586">
    <property type="term" value="F:ornithine decarboxylase activity"/>
    <property type="evidence" value="ECO:0007669"/>
    <property type="project" value="UniProtKB-EC"/>
</dbReference>
<evidence type="ECO:0000256" key="6">
    <source>
        <dbReference type="ARBA" id="ARBA00034115"/>
    </source>
</evidence>
<dbReference type="Proteomes" id="UP001353858">
    <property type="component" value="Unassembled WGS sequence"/>
</dbReference>